<dbReference type="GO" id="GO:0003677">
    <property type="term" value="F:DNA binding"/>
    <property type="evidence" value="ECO:0007669"/>
    <property type="project" value="InterPro"/>
</dbReference>
<dbReference type="Gene3D" id="1.10.443.10">
    <property type="entry name" value="Intergrase catalytic core"/>
    <property type="match status" value="1"/>
</dbReference>
<name>A0A3M3FK59_PSESG</name>
<dbReference type="GO" id="GO:0006310">
    <property type="term" value="P:DNA recombination"/>
    <property type="evidence" value="ECO:0007669"/>
    <property type="project" value="UniProtKB-KW"/>
</dbReference>
<dbReference type="SUPFAM" id="SSF56349">
    <property type="entry name" value="DNA breaking-rejoining enzymes"/>
    <property type="match status" value="1"/>
</dbReference>
<evidence type="ECO:0000313" key="2">
    <source>
        <dbReference type="EMBL" id="RMM61479.1"/>
    </source>
</evidence>
<evidence type="ECO:0000256" key="1">
    <source>
        <dbReference type="ARBA" id="ARBA00023172"/>
    </source>
</evidence>
<organism evidence="2 3">
    <name type="scientific">Pseudomonas savastanoi pv. glycinea</name>
    <name type="common">Pseudomonas syringae pv. glycinea</name>
    <dbReference type="NCBI Taxonomy" id="318"/>
    <lineage>
        <taxon>Bacteria</taxon>
        <taxon>Pseudomonadati</taxon>
        <taxon>Pseudomonadota</taxon>
        <taxon>Gammaproteobacteria</taxon>
        <taxon>Pseudomonadales</taxon>
        <taxon>Pseudomonadaceae</taxon>
        <taxon>Pseudomonas</taxon>
    </lineage>
</organism>
<keyword evidence="1" id="KW-0233">DNA recombination</keyword>
<dbReference type="InterPro" id="IPR011010">
    <property type="entry name" value="DNA_brk_join_enz"/>
</dbReference>
<sequence length="123" mass="13717">MVCWTPRLRAAWDGAKAYRAKVWASKSTVVPIRPDRRYIIVASHGGALRKSSLDTAWQRFISSAIEDGTITEEQRFGIHDLKRRGITDTAGTRADKQEASGHRDQAMLDVYDHSIPIVNPAGN</sequence>
<dbReference type="AlphaFoldDB" id="A0A3M3FK59"/>
<dbReference type="InterPro" id="IPR013762">
    <property type="entry name" value="Integrase-like_cat_sf"/>
</dbReference>
<gene>
    <name evidence="2" type="ORF">ALQ74_102148</name>
</gene>
<protein>
    <submittedName>
        <fullName evidence="2">Prophage PSPPH06, site-specific recombinase phage integrase protein</fullName>
    </submittedName>
</protein>
<reference evidence="2 3" key="1">
    <citation type="submission" date="2018-08" db="EMBL/GenBank/DDBJ databases">
        <title>Recombination of ecologically and evolutionarily significant loci maintains genetic cohesion in the Pseudomonas syringae species complex.</title>
        <authorList>
            <person name="Dillon M."/>
            <person name="Thakur S."/>
            <person name="Almeida R.N.D."/>
            <person name="Weir B.S."/>
            <person name="Guttman D.S."/>
        </authorList>
    </citation>
    <scope>NUCLEOTIDE SEQUENCE [LARGE SCALE GENOMIC DNA]</scope>
    <source>
        <strain evidence="2 3">ICMP 4332</strain>
    </source>
</reference>
<accession>A0A3M3FK59</accession>
<comment type="caution">
    <text evidence="2">The sequence shown here is derived from an EMBL/GenBank/DDBJ whole genome shotgun (WGS) entry which is preliminary data.</text>
</comment>
<evidence type="ECO:0000313" key="3">
    <source>
        <dbReference type="Proteomes" id="UP000279057"/>
    </source>
</evidence>
<dbReference type="EMBL" id="RBOM01000229">
    <property type="protein sequence ID" value="RMM61479.1"/>
    <property type="molecule type" value="Genomic_DNA"/>
</dbReference>
<proteinExistence type="predicted"/>
<dbReference type="Proteomes" id="UP000279057">
    <property type="component" value="Unassembled WGS sequence"/>
</dbReference>
<dbReference type="GO" id="GO:0015074">
    <property type="term" value="P:DNA integration"/>
    <property type="evidence" value="ECO:0007669"/>
    <property type="project" value="InterPro"/>
</dbReference>